<comment type="caution">
    <text evidence="1">The sequence shown here is derived from an EMBL/GenBank/DDBJ whole genome shotgun (WGS) entry which is preliminary data.</text>
</comment>
<accession>A0AAD5Y1T5</accession>
<gene>
    <name evidence="1" type="ORF">HK103_007497</name>
</gene>
<dbReference type="EMBL" id="JADGKB010000091">
    <property type="protein sequence ID" value="KAJ3254176.1"/>
    <property type="molecule type" value="Genomic_DNA"/>
</dbReference>
<sequence length="224" mass="25322">MFGGASHEEGFKNDLYVLDGTWKQLASSSIARYEHTAIPLQNNLLIIFGSTESGPTVSPQLYNTLTDRWTDLEIKGAITPRILRSVLATNLGEMVYVYGGMSEGKTLNDLWQFNTKTNRWIQLESFEERCAHTCVNYNNKLYIYGGMKTQPLMVHDTMISYDGKWKTEGNYTGRMDHVCVVDDGVVVHGGMSFSNVFQDGFKLVIKSEKSIKEQDHLSPVKVFD</sequence>
<dbReference type="Pfam" id="PF24681">
    <property type="entry name" value="Kelch_KLHDC2_KLHL20_DRC7"/>
    <property type="match status" value="1"/>
</dbReference>
<dbReference type="AlphaFoldDB" id="A0AAD5Y1T5"/>
<dbReference type="Proteomes" id="UP001210925">
    <property type="component" value="Unassembled WGS sequence"/>
</dbReference>
<dbReference type="SMART" id="SM00612">
    <property type="entry name" value="Kelch"/>
    <property type="match status" value="2"/>
</dbReference>
<dbReference type="SUPFAM" id="SSF117281">
    <property type="entry name" value="Kelch motif"/>
    <property type="match status" value="1"/>
</dbReference>
<proteinExistence type="predicted"/>
<dbReference type="InterPro" id="IPR015915">
    <property type="entry name" value="Kelch-typ_b-propeller"/>
</dbReference>
<reference evidence="1" key="1">
    <citation type="submission" date="2020-05" db="EMBL/GenBank/DDBJ databases">
        <title>Phylogenomic resolution of chytrid fungi.</title>
        <authorList>
            <person name="Stajich J.E."/>
            <person name="Amses K."/>
            <person name="Simmons R."/>
            <person name="Seto K."/>
            <person name="Myers J."/>
            <person name="Bonds A."/>
            <person name="Quandt C.A."/>
            <person name="Barry K."/>
            <person name="Liu P."/>
            <person name="Grigoriev I."/>
            <person name="Longcore J.E."/>
            <person name="James T.Y."/>
        </authorList>
    </citation>
    <scope>NUCLEOTIDE SEQUENCE</scope>
    <source>
        <strain evidence="1">PLAUS21</strain>
    </source>
</reference>
<dbReference type="PANTHER" id="PTHR23244">
    <property type="entry name" value="KELCH REPEAT DOMAIN"/>
    <property type="match status" value="1"/>
</dbReference>
<evidence type="ECO:0000313" key="2">
    <source>
        <dbReference type="Proteomes" id="UP001210925"/>
    </source>
</evidence>
<dbReference type="InterPro" id="IPR006652">
    <property type="entry name" value="Kelch_1"/>
</dbReference>
<evidence type="ECO:0000313" key="1">
    <source>
        <dbReference type="EMBL" id="KAJ3254176.1"/>
    </source>
</evidence>
<dbReference type="Gene3D" id="2.120.10.80">
    <property type="entry name" value="Kelch-type beta propeller"/>
    <property type="match status" value="1"/>
</dbReference>
<keyword evidence="2" id="KW-1185">Reference proteome</keyword>
<name>A0AAD5Y1T5_9FUNG</name>
<protein>
    <submittedName>
        <fullName evidence="1">Uncharacterized protein</fullName>
    </submittedName>
</protein>
<organism evidence="1 2">
    <name type="scientific">Boothiomyces macroporosus</name>
    <dbReference type="NCBI Taxonomy" id="261099"/>
    <lineage>
        <taxon>Eukaryota</taxon>
        <taxon>Fungi</taxon>
        <taxon>Fungi incertae sedis</taxon>
        <taxon>Chytridiomycota</taxon>
        <taxon>Chytridiomycota incertae sedis</taxon>
        <taxon>Chytridiomycetes</taxon>
        <taxon>Rhizophydiales</taxon>
        <taxon>Terramycetaceae</taxon>
        <taxon>Boothiomyces</taxon>
    </lineage>
</organism>